<dbReference type="KEGG" id="alti:ALE3EI_0893"/>
<organism evidence="2 3">
    <name type="scientific">Constantimarinum furrinae</name>
    <dbReference type="NCBI Taxonomy" id="2562285"/>
    <lineage>
        <taxon>Bacteria</taxon>
        <taxon>Pseudomonadati</taxon>
        <taxon>Bacteroidota</taxon>
        <taxon>Flavobacteriia</taxon>
        <taxon>Flavobacteriales</taxon>
        <taxon>Flavobacteriaceae</taxon>
        <taxon>Altibacter/Constantimarinum group</taxon>
        <taxon>Constantimarinum</taxon>
    </lineage>
</organism>
<dbReference type="Pfam" id="PF19868">
    <property type="entry name" value="DUF6341"/>
    <property type="match status" value="1"/>
</dbReference>
<dbReference type="AlphaFoldDB" id="A0A7G8PT02"/>
<keyword evidence="1" id="KW-0812">Transmembrane</keyword>
<evidence type="ECO:0000313" key="2">
    <source>
        <dbReference type="EMBL" id="QNJ97468.1"/>
    </source>
</evidence>
<keyword evidence="1" id="KW-0472">Membrane</keyword>
<proteinExistence type="predicted"/>
<evidence type="ECO:0000256" key="1">
    <source>
        <dbReference type="SAM" id="Phobius"/>
    </source>
</evidence>
<feature type="transmembrane region" description="Helical" evidence="1">
    <location>
        <begin position="33"/>
        <end position="54"/>
    </location>
</feature>
<reference evidence="2 3" key="1">
    <citation type="submission" date="2020-04" db="EMBL/GenBank/DDBJ databases">
        <title>Genome sequence of Altibacter aquimarinus strain ALE3EI.</title>
        <authorList>
            <person name="Oh H.-M."/>
            <person name="Jang D."/>
        </authorList>
    </citation>
    <scope>NUCLEOTIDE SEQUENCE [LARGE SCALE GENOMIC DNA]</scope>
    <source>
        <strain evidence="2 3">ALE3EI</strain>
    </source>
</reference>
<protein>
    <recommendedName>
        <fullName evidence="4">Uracil phosphoribosyltransferase</fullName>
    </recommendedName>
</protein>
<sequence>MSWKDFFEGIQYITEEFLFWPFDALRTLQLDSWWLANIMTWIFIAIGFVAFFYWMKQLKIFNDNGEEDRTSTSHSFLQ</sequence>
<accession>A0A7G8PT02</accession>
<evidence type="ECO:0000313" key="3">
    <source>
        <dbReference type="Proteomes" id="UP000515514"/>
    </source>
</evidence>
<gene>
    <name evidence="2" type="ORF">ALE3EI_0893</name>
</gene>
<dbReference type="RefSeq" id="WP_186991270.1">
    <property type="nucleotide sequence ID" value="NZ_CP052909.1"/>
</dbReference>
<name>A0A7G8PT02_9FLAO</name>
<evidence type="ECO:0008006" key="4">
    <source>
        <dbReference type="Google" id="ProtNLM"/>
    </source>
</evidence>
<keyword evidence="3" id="KW-1185">Reference proteome</keyword>
<dbReference type="Proteomes" id="UP000515514">
    <property type="component" value="Chromosome"/>
</dbReference>
<keyword evidence="1" id="KW-1133">Transmembrane helix</keyword>
<dbReference type="InterPro" id="IPR045922">
    <property type="entry name" value="DUF6341"/>
</dbReference>
<dbReference type="EMBL" id="CP052909">
    <property type="protein sequence ID" value="QNJ97468.1"/>
    <property type="molecule type" value="Genomic_DNA"/>
</dbReference>